<evidence type="ECO:0000256" key="3">
    <source>
        <dbReference type="ARBA" id="ARBA00022692"/>
    </source>
</evidence>
<evidence type="ECO:0000313" key="7">
    <source>
        <dbReference type="EMBL" id="KQL19664.1"/>
    </source>
</evidence>
<dbReference type="PATRIC" id="fig|1637975.4.peg.2780"/>
<dbReference type="GO" id="GO:0005886">
    <property type="term" value="C:plasma membrane"/>
    <property type="evidence" value="ECO:0007669"/>
    <property type="project" value="TreeGrafter"/>
</dbReference>
<accession>A0A0Q3QPY3</accession>
<evidence type="ECO:0008006" key="9">
    <source>
        <dbReference type="Google" id="ProtNLM"/>
    </source>
</evidence>
<organism evidence="7 8">
    <name type="scientific">Cytobacillus solani</name>
    <dbReference type="NCBI Taxonomy" id="1637975"/>
    <lineage>
        <taxon>Bacteria</taxon>
        <taxon>Bacillati</taxon>
        <taxon>Bacillota</taxon>
        <taxon>Bacilli</taxon>
        <taxon>Bacillales</taxon>
        <taxon>Bacillaceae</taxon>
        <taxon>Cytobacillus</taxon>
    </lineage>
</organism>
<dbReference type="PANTHER" id="PTHR30028">
    <property type="entry name" value="UPF0014 INNER MEMBRANE PROTEIN YBBM-RELATED"/>
    <property type="match status" value="1"/>
</dbReference>
<dbReference type="STRING" id="1637975.AN957_14535"/>
<dbReference type="AlphaFoldDB" id="A0A0Q3QPY3"/>
<feature type="transmembrane region" description="Helical" evidence="6">
    <location>
        <begin position="6"/>
        <end position="22"/>
    </location>
</feature>
<feature type="transmembrane region" description="Helical" evidence="6">
    <location>
        <begin position="198"/>
        <end position="222"/>
    </location>
</feature>
<protein>
    <recommendedName>
        <fullName evidence="9">ABC transporter permease</fullName>
    </recommendedName>
</protein>
<evidence type="ECO:0000256" key="2">
    <source>
        <dbReference type="ARBA" id="ARBA00005268"/>
    </source>
</evidence>
<name>A0A0Q3QPY3_9BACI</name>
<keyword evidence="5 6" id="KW-0472">Membrane</keyword>
<dbReference type="RefSeq" id="WP_053476198.1">
    <property type="nucleotide sequence ID" value="NZ_CP041305.1"/>
</dbReference>
<feature type="transmembrane region" description="Helical" evidence="6">
    <location>
        <begin position="91"/>
        <end position="114"/>
    </location>
</feature>
<dbReference type="PANTHER" id="PTHR30028:SF0">
    <property type="entry name" value="PROTEIN ALUMINUM SENSITIVE 3"/>
    <property type="match status" value="1"/>
</dbReference>
<sequence length="239" mass="26561">MQEISNLALFIILLFVFVPIIISMNQKLGMGKDILYSSIRGFIQLLLLGFFISFLFSLENVFVVFGYIFLMMIIASLNASKRGMDRKKSFFILLVGIALSVLLCICIWLVFEIIPLEAQYLIPVGGMFIGNAMIAGAVVLEAMKNNPEMEEEFLKKNAIKIAMIPTVDMLKTVGLIQIPGTMTGMILAGADPFGSVKYQIFIIFTLLVVSSLAAIIVCLLNYKYIMKEVSVQQDTSITL</sequence>
<evidence type="ECO:0000256" key="1">
    <source>
        <dbReference type="ARBA" id="ARBA00004141"/>
    </source>
</evidence>
<dbReference type="Pfam" id="PF03649">
    <property type="entry name" value="UPF0014"/>
    <property type="match status" value="1"/>
</dbReference>
<reference evidence="7 8" key="1">
    <citation type="submission" date="2015-09" db="EMBL/GenBank/DDBJ databases">
        <title>Genome sequencing project for genomic taxonomy and phylogenomics of Bacillus-like bacteria.</title>
        <authorList>
            <person name="Liu B."/>
            <person name="Wang J."/>
            <person name="Zhu Y."/>
            <person name="Liu G."/>
            <person name="Chen Q."/>
            <person name="Chen Z."/>
            <person name="Lan J."/>
            <person name="Che J."/>
            <person name="Ge C."/>
            <person name="Shi H."/>
            <person name="Pan Z."/>
            <person name="Liu X."/>
        </authorList>
    </citation>
    <scope>NUCLEOTIDE SEQUENCE [LARGE SCALE GENOMIC DNA]</scope>
    <source>
        <strain evidence="7 8">FJAT-18043</strain>
    </source>
</reference>
<proteinExistence type="inferred from homology"/>
<comment type="subcellular location">
    <subcellularLocation>
        <location evidence="1">Membrane</location>
        <topology evidence="1">Multi-pass membrane protein</topology>
    </subcellularLocation>
</comment>
<evidence type="ECO:0000256" key="4">
    <source>
        <dbReference type="ARBA" id="ARBA00022989"/>
    </source>
</evidence>
<feature type="transmembrane region" description="Helical" evidence="6">
    <location>
        <begin position="120"/>
        <end position="140"/>
    </location>
</feature>
<dbReference type="EMBL" id="LJIX01000006">
    <property type="protein sequence ID" value="KQL19664.1"/>
    <property type="molecule type" value="Genomic_DNA"/>
</dbReference>
<dbReference type="InterPro" id="IPR005226">
    <property type="entry name" value="UPF0014_fam"/>
</dbReference>
<comment type="similarity">
    <text evidence="2">Belongs to the UPF0014 family.</text>
</comment>
<keyword evidence="3 6" id="KW-0812">Transmembrane</keyword>
<keyword evidence="8" id="KW-1185">Reference proteome</keyword>
<dbReference type="Proteomes" id="UP000050996">
    <property type="component" value="Unassembled WGS sequence"/>
</dbReference>
<gene>
    <name evidence="7" type="ORF">AN957_14535</name>
</gene>
<evidence type="ECO:0000313" key="8">
    <source>
        <dbReference type="Proteomes" id="UP000050996"/>
    </source>
</evidence>
<evidence type="ECO:0000256" key="6">
    <source>
        <dbReference type="SAM" id="Phobius"/>
    </source>
</evidence>
<evidence type="ECO:0000256" key="5">
    <source>
        <dbReference type="ARBA" id="ARBA00023136"/>
    </source>
</evidence>
<keyword evidence="4 6" id="KW-1133">Transmembrane helix</keyword>
<comment type="caution">
    <text evidence="7">The sequence shown here is derived from an EMBL/GenBank/DDBJ whole genome shotgun (WGS) entry which is preliminary data.</text>
</comment>